<proteinExistence type="predicted"/>
<reference evidence="1 2" key="1">
    <citation type="submission" date="2021-12" db="EMBL/GenBank/DDBJ databases">
        <title>Siccirubricoccus leaddurans sp. nov., a high concentration Zn2+ tolerance bacterium.</title>
        <authorList>
            <person name="Cao Y."/>
        </authorList>
    </citation>
    <scope>NUCLEOTIDE SEQUENCE [LARGE SCALE GENOMIC DNA]</scope>
    <source>
        <strain evidence="1 2">KC 17139</strain>
    </source>
</reference>
<evidence type="ECO:0000313" key="2">
    <source>
        <dbReference type="Proteomes" id="UP001523392"/>
    </source>
</evidence>
<organism evidence="1 2">
    <name type="scientific">Siccirubricoccus soli</name>
    <dbReference type="NCBI Taxonomy" id="2899147"/>
    <lineage>
        <taxon>Bacteria</taxon>
        <taxon>Pseudomonadati</taxon>
        <taxon>Pseudomonadota</taxon>
        <taxon>Alphaproteobacteria</taxon>
        <taxon>Acetobacterales</taxon>
        <taxon>Roseomonadaceae</taxon>
        <taxon>Siccirubricoccus</taxon>
    </lineage>
</organism>
<comment type="caution">
    <text evidence="1">The sequence shown here is derived from an EMBL/GenBank/DDBJ whole genome shotgun (WGS) entry which is preliminary data.</text>
</comment>
<accession>A0ABT1D3J0</accession>
<dbReference type="InterPro" id="IPR015946">
    <property type="entry name" value="KH_dom-like_a/b"/>
</dbReference>
<keyword evidence="2" id="KW-1185">Reference proteome</keyword>
<dbReference type="Gene3D" id="3.30.300.20">
    <property type="match status" value="1"/>
</dbReference>
<dbReference type="Proteomes" id="UP001523392">
    <property type="component" value="Unassembled WGS sequence"/>
</dbReference>
<dbReference type="PANTHER" id="PTHR35368">
    <property type="entry name" value="HYDROPEROXIDE REDUCTASE"/>
    <property type="match status" value="1"/>
</dbReference>
<name>A0ABT1D3J0_9PROT</name>
<dbReference type="InterPro" id="IPR003718">
    <property type="entry name" value="OsmC/Ohr_fam"/>
</dbReference>
<dbReference type="Pfam" id="PF02566">
    <property type="entry name" value="OsmC"/>
    <property type="match status" value="1"/>
</dbReference>
<gene>
    <name evidence="1" type="ORF">JYK14_08350</name>
</gene>
<dbReference type="InterPro" id="IPR052924">
    <property type="entry name" value="OsmC/Ohr_hydroprdx_reductase"/>
</dbReference>
<dbReference type="SUPFAM" id="SSF82784">
    <property type="entry name" value="OsmC-like"/>
    <property type="match status" value="1"/>
</dbReference>
<dbReference type="RefSeq" id="WP_252952785.1">
    <property type="nucleotide sequence ID" value="NZ_JAFIRR010000048.1"/>
</dbReference>
<dbReference type="InterPro" id="IPR036102">
    <property type="entry name" value="OsmC/Ohrsf"/>
</dbReference>
<dbReference type="EMBL" id="JAFIRR010000048">
    <property type="protein sequence ID" value="MCO6416177.1"/>
    <property type="molecule type" value="Genomic_DNA"/>
</dbReference>
<evidence type="ECO:0000313" key="1">
    <source>
        <dbReference type="EMBL" id="MCO6416177.1"/>
    </source>
</evidence>
<sequence>MSTVEVRSALERTARIFSKDPAKARAASPAVTAVLENGLVCRISGPSGELRTDMPSAMGGGASAPSPGWLLRSAIASCTATVIAMRAAQLGIALDLLEVSVTSGGDARGMLGLDEAVSAAMTDLRTRVRIGAEGVPDDTLVELVRWAEAHAPVTCTIRGGGIQPVGIELR</sequence>
<protein>
    <submittedName>
        <fullName evidence="1">OsmC family protein</fullName>
    </submittedName>
</protein>
<dbReference type="PANTHER" id="PTHR35368:SF1">
    <property type="entry name" value="HYDROPEROXIDE REDUCTASE"/>
    <property type="match status" value="1"/>
</dbReference>